<dbReference type="GO" id="GO:0005886">
    <property type="term" value="C:plasma membrane"/>
    <property type="evidence" value="ECO:0007669"/>
    <property type="project" value="TreeGrafter"/>
</dbReference>
<keyword evidence="2 4" id="KW-0012">Acyltransferase</keyword>
<evidence type="ECO:0000259" key="3">
    <source>
        <dbReference type="SMART" id="SM00563"/>
    </source>
</evidence>
<dbReference type="GO" id="GO:0006654">
    <property type="term" value="P:phosphatidic acid biosynthetic process"/>
    <property type="evidence" value="ECO:0007669"/>
    <property type="project" value="TreeGrafter"/>
</dbReference>
<gene>
    <name evidence="4" type="ORF">AK829_01470</name>
</gene>
<organism evidence="4 5">
    <name type="scientific">Corynebacterium riegelii</name>
    <dbReference type="NCBI Taxonomy" id="156976"/>
    <lineage>
        <taxon>Bacteria</taxon>
        <taxon>Bacillati</taxon>
        <taxon>Actinomycetota</taxon>
        <taxon>Actinomycetes</taxon>
        <taxon>Mycobacteriales</taxon>
        <taxon>Corynebacteriaceae</taxon>
        <taxon>Corynebacterium</taxon>
    </lineage>
</organism>
<dbReference type="EMBL" id="CP012342">
    <property type="protein sequence ID" value="AKV58054.1"/>
    <property type="molecule type" value="Genomic_DNA"/>
</dbReference>
<dbReference type="RefSeq" id="WP_052203608.1">
    <property type="nucleotide sequence ID" value="NZ_CAUPEA010000008.1"/>
</dbReference>
<dbReference type="InterPro" id="IPR002123">
    <property type="entry name" value="Plipid/glycerol_acylTrfase"/>
</dbReference>
<dbReference type="PATRIC" id="fig|156976.3.peg.286"/>
<reference evidence="4 5" key="1">
    <citation type="submission" date="2015-08" db="EMBL/GenBank/DDBJ databases">
        <authorList>
            <person name="Babu N.S."/>
            <person name="Beckwith C.J."/>
            <person name="Beseler K.G."/>
            <person name="Brison A."/>
            <person name="Carone J.V."/>
            <person name="Caskin T.P."/>
            <person name="Diamond M."/>
            <person name="Durham M.E."/>
            <person name="Foxe J.M."/>
            <person name="Go M."/>
            <person name="Henderson B.A."/>
            <person name="Jones I.B."/>
            <person name="McGettigan J.A."/>
            <person name="Micheletti S.J."/>
            <person name="Nasrallah M.E."/>
            <person name="Ortiz D."/>
            <person name="Piller C.R."/>
            <person name="Privatt S.R."/>
            <person name="Schneider S.L."/>
            <person name="Sharp S."/>
            <person name="Smith T.C."/>
            <person name="Stanton J.D."/>
            <person name="Ullery H.E."/>
            <person name="Wilson R.J."/>
            <person name="Serrano M.G."/>
            <person name="Buck G."/>
            <person name="Lee V."/>
            <person name="Wang Y."/>
            <person name="Carvalho R."/>
            <person name="Voegtly L."/>
            <person name="Shi R."/>
            <person name="Duckworth R."/>
            <person name="Johnson A."/>
            <person name="Loviza R."/>
            <person name="Walstead R."/>
            <person name="Shah Z."/>
            <person name="Kiflezghi M."/>
            <person name="Wade K."/>
            <person name="Ball S.L."/>
            <person name="Bradley K.W."/>
            <person name="Asai D.J."/>
            <person name="Bowman C.A."/>
            <person name="Russell D.A."/>
            <person name="Pope W.H."/>
            <person name="Jacobs-Sera D."/>
            <person name="Hendrix R.W."/>
            <person name="Hatfull G.F."/>
        </authorList>
    </citation>
    <scope>NUCLEOTIDE SEQUENCE [LARGE SCALE GENOMIC DNA]</scope>
    <source>
        <strain evidence="4 5">PUDD_83A45</strain>
    </source>
</reference>
<dbReference type="Proteomes" id="UP000060016">
    <property type="component" value="Chromosome"/>
</dbReference>
<dbReference type="Pfam" id="PF01553">
    <property type="entry name" value="Acyltransferase"/>
    <property type="match status" value="1"/>
</dbReference>
<feature type="domain" description="Phospholipid/glycerol acyltransferase" evidence="3">
    <location>
        <begin position="37"/>
        <end position="156"/>
    </location>
</feature>
<evidence type="ECO:0000313" key="5">
    <source>
        <dbReference type="Proteomes" id="UP000060016"/>
    </source>
</evidence>
<dbReference type="GO" id="GO:0003841">
    <property type="term" value="F:1-acylglycerol-3-phosphate O-acyltransferase activity"/>
    <property type="evidence" value="ECO:0007669"/>
    <property type="project" value="TreeGrafter"/>
</dbReference>
<evidence type="ECO:0000313" key="4">
    <source>
        <dbReference type="EMBL" id="AKV58054.1"/>
    </source>
</evidence>
<dbReference type="AlphaFoldDB" id="A0A0K1R9G8"/>
<dbReference type="SUPFAM" id="SSF69593">
    <property type="entry name" value="Glycerol-3-phosphate (1)-acyltransferase"/>
    <property type="match status" value="1"/>
</dbReference>
<dbReference type="PANTHER" id="PTHR10434">
    <property type="entry name" value="1-ACYL-SN-GLYCEROL-3-PHOSPHATE ACYLTRANSFERASE"/>
    <property type="match status" value="1"/>
</dbReference>
<evidence type="ECO:0000256" key="2">
    <source>
        <dbReference type="ARBA" id="ARBA00023315"/>
    </source>
</evidence>
<keyword evidence="5" id="KW-1185">Reference proteome</keyword>
<dbReference type="CDD" id="cd07989">
    <property type="entry name" value="LPLAT_AGPAT-like"/>
    <property type="match status" value="1"/>
</dbReference>
<dbReference type="STRING" id="156976.AK829_01470"/>
<protein>
    <submittedName>
        <fullName evidence="4">Acyl-phosphate glycerol 3-phosphate acyltransferase</fullName>
    </submittedName>
</protein>
<dbReference type="KEGG" id="crie:AK829_01470"/>
<keyword evidence="1 4" id="KW-0808">Transferase</keyword>
<evidence type="ECO:0000256" key="1">
    <source>
        <dbReference type="ARBA" id="ARBA00022679"/>
    </source>
</evidence>
<dbReference type="PANTHER" id="PTHR10434:SF11">
    <property type="entry name" value="1-ACYL-SN-GLYCEROL-3-PHOSPHATE ACYLTRANSFERASE"/>
    <property type="match status" value="1"/>
</dbReference>
<dbReference type="SMART" id="SM00563">
    <property type="entry name" value="PlsC"/>
    <property type="match status" value="1"/>
</dbReference>
<proteinExistence type="predicted"/>
<sequence length="251" mass="27919">MKNRWYSFFKVIFGLPLRVYNRPTIEGKEHVPDTGPVILVSNHQSVMDSFYLPLMMPRQIQFPAKNEYFTAPGIKGRLQKFFFSAVGQIPVDRGSKDAGDALQEAATKVLERGDVFGIYPEGTRSPDGRVYKGRTGVARIAMASGAPIVLVAMFGAREANPIGSWLLRPVKVHIKLSEPIDPHAWARENGFDPDSREVMRPFTDYCMQKLAALSENPYVDIYASDVKKELEATGNYPEGAQPGGALESWHG</sequence>
<name>A0A0K1R9G8_9CORY</name>
<accession>A0A0K1R9G8</accession>